<dbReference type="RefSeq" id="WP_188039144.1">
    <property type="nucleotide sequence ID" value="NZ_JACVHF010000003.1"/>
</dbReference>
<keyword evidence="1" id="KW-0812">Transmembrane</keyword>
<protein>
    <submittedName>
        <fullName evidence="3">SdpI family protein</fullName>
    </submittedName>
</protein>
<sequence>MNRSAHFWFQTILFAAALLVSVMAYPHLPEQVPVHWNFAGEADRLGTKLEMLTVGPAIIFLITLLGPLMRRIDPMAFNYEKFTSTYQTVMSSIVAFFFVIQLTSIAIGLGVPLRVNYLVPVGVGLLFMILGNVMPRMRQNYFMGIRLPWTLADRDIWAKTHRLGGRIFVAGGFGMIAIGMLTPFISETLGMALFLTVILSLLLVPIIYAWWLFQKRGKGQLN</sequence>
<feature type="transmembrane region" description="Helical" evidence="1">
    <location>
        <begin position="117"/>
        <end position="134"/>
    </location>
</feature>
<feature type="transmembrane region" description="Helical" evidence="1">
    <location>
        <begin position="89"/>
        <end position="111"/>
    </location>
</feature>
<comment type="caution">
    <text evidence="3">The sequence shown here is derived from an EMBL/GenBank/DDBJ whole genome shotgun (WGS) entry which is preliminary data.</text>
</comment>
<keyword evidence="4" id="KW-1185">Reference proteome</keyword>
<dbReference type="Pfam" id="PF07853">
    <property type="entry name" value="DUF1648"/>
    <property type="match status" value="1"/>
</dbReference>
<keyword evidence="1" id="KW-1133">Transmembrane helix</keyword>
<name>A0ABR7T2D5_HELCL</name>
<feature type="transmembrane region" description="Helical" evidence="1">
    <location>
        <begin position="167"/>
        <end position="185"/>
    </location>
</feature>
<feature type="domain" description="DUF1648" evidence="2">
    <location>
        <begin position="12"/>
        <end position="59"/>
    </location>
</feature>
<feature type="transmembrane region" description="Helical" evidence="1">
    <location>
        <begin position="48"/>
        <end position="68"/>
    </location>
</feature>
<feature type="transmembrane region" description="Helical" evidence="1">
    <location>
        <begin position="191"/>
        <end position="213"/>
    </location>
</feature>
<dbReference type="PIRSF" id="PIRSF038959">
    <property type="entry name" value="SdpI"/>
    <property type="match status" value="1"/>
</dbReference>
<dbReference type="Pfam" id="PF13630">
    <property type="entry name" value="SdpI"/>
    <property type="match status" value="1"/>
</dbReference>
<evidence type="ECO:0000313" key="4">
    <source>
        <dbReference type="Proteomes" id="UP000617402"/>
    </source>
</evidence>
<dbReference type="InterPro" id="IPR025962">
    <property type="entry name" value="SdpI/YhfL"/>
</dbReference>
<gene>
    <name evidence="3" type="ORF">H1S01_05820</name>
</gene>
<evidence type="ECO:0000259" key="2">
    <source>
        <dbReference type="Pfam" id="PF07853"/>
    </source>
</evidence>
<evidence type="ECO:0000313" key="3">
    <source>
        <dbReference type="EMBL" id="MBC9784029.1"/>
    </source>
</evidence>
<dbReference type="PANTHER" id="PTHR37810">
    <property type="entry name" value="IMMUNITY PROTEIN SDPI"/>
    <property type="match status" value="1"/>
</dbReference>
<dbReference type="InterPro" id="IPR012867">
    <property type="entry name" value="DUF1648"/>
</dbReference>
<proteinExistence type="predicted"/>
<evidence type="ECO:0000256" key="1">
    <source>
        <dbReference type="SAM" id="Phobius"/>
    </source>
</evidence>
<dbReference type="PANTHER" id="PTHR37810:SF5">
    <property type="entry name" value="IMMUNITY PROTEIN SDPI"/>
    <property type="match status" value="1"/>
</dbReference>
<organism evidence="3 4">
    <name type="scientific">Heliobacterium chlorum</name>
    <dbReference type="NCBI Taxonomy" id="2698"/>
    <lineage>
        <taxon>Bacteria</taxon>
        <taxon>Bacillati</taxon>
        <taxon>Bacillota</taxon>
        <taxon>Clostridia</taxon>
        <taxon>Eubacteriales</taxon>
        <taxon>Heliobacteriaceae</taxon>
        <taxon>Heliobacterium</taxon>
    </lineage>
</organism>
<dbReference type="EMBL" id="JACVHF010000003">
    <property type="protein sequence ID" value="MBC9784029.1"/>
    <property type="molecule type" value="Genomic_DNA"/>
</dbReference>
<dbReference type="Proteomes" id="UP000617402">
    <property type="component" value="Unassembled WGS sequence"/>
</dbReference>
<keyword evidence="1" id="KW-0472">Membrane</keyword>
<dbReference type="InterPro" id="IPR026272">
    <property type="entry name" value="SdpI"/>
</dbReference>
<reference evidence="3 4" key="1">
    <citation type="submission" date="2020-07" db="EMBL/GenBank/DDBJ databases">
        <title>Draft whole-genome sequence of Heliobacterium chlorum DSM 3682, type strain.</title>
        <authorList>
            <person name="Kyndt J.A."/>
            <person name="Meyer T.E."/>
            <person name="Imhoff J.F."/>
        </authorList>
    </citation>
    <scope>NUCLEOTIDE SEQUENCE [LARGE SCALE GENOMIC DNA]</scope>
    <source>
        <strain evidence="3 4">DSM 3682</strain>
    </source>
</reference>
<accession>A0ABR7T2D5</accession>